<feature type="compositionally biased region" description="Polar residues" evidence="2">
    <location>
        <begin position="1463"/>
        <end position="1473"/>
    </location>
</feature>
<protein>
    <submittedName>
        <fullName evidence="3">Uncharacterized protein</fullName>
    </submittedName>
</protein>
<comment type="caution">
    <text evidence="3">The sequence shown here is derived from an EMBL/GenBank/DDBJ whole genome shotgun (WGS) entry which is preliminary data.</text>
</comment>
<feature type="coiled-coil region" evidence="1">
    <location>
        <begin position="1168"/>
        <end position="1220"/>
    </location>
</feature>
<feature type="coiled-coil region" evidence="1">
    <location>
        <begin position="10"/>
        <end position="44"/>
    </location>
</feature>
<accession>A0AAD9Q3D7</accession>
<feature type="coiled-coil region" evidence="1">
    <location>
        <begin position="1404"/>
        <end position="1438"/>
    </location>
</feature>
<feature type="coiled-coil region" evidence="1">
    <location>
        <begin position="1080"/>
        <end position="1139"/>
    </location>
</feature>
<reference evidence="3" key="1">
    <citation type="journal article" date="2023" name="G3 (Bethesda)">
        <title>Whole genome assembly and annotation of the endangered Caribbean coral Acropora cervicornis.</title>
        <authorList>
            <person name="Selwyn J.D."/>
            <person name="Vollmer S.V."/>
        </authorList>
    </citation>
    <scope>NUCLEOTIDE SEQUENCE</scope>
    <source>
        <strain evidence="3">K2</strain>
    </source>
</reference>
<feature type="coiled-coil region" evidence="1">
    <location>
        <begin position="162"/>
        <end position="469"/>
    </location>
</feature>
<organism evidence="3 4">
    <name type="scientific">Acropora cervicornis</name>
    <name type="common">Staghorn coral</name>
    <dbReference type="NCBI Taxonomy" id="6130"/>
    <lineage>
        <taxon>Eukaryota</taxon>
        <taxon>Metazoa</taxon>
        <taxon>Cnidaria</taxon>
        <taxon>Anthozoa</taxon>
        <taxon>Hexacorallia</taxon>
        <taxon>Scleractinia</taxon>
        <taxon>Astrocoeniina</taxon>
        <taxon>Acroporidae</taxon>
        <taxon>Acropora</taxon>
    </lineage>
</organism>
<evidence type="ECO:0000256" key="2">
    <source>
        <dbReference type="SAM" id="MobiDB-lite"/>
    </source>
</evidence>
<evidence type="ECO:0000256" key="1">
    <source>
        <dbReference type="SAM" id="Coils"/>
    </source>
</evidence>
<feature type="coiled-coil region" evidence="1">
    <location>
        <begin position="745"/>
        <end position="881"/>
    </location>
</feature>
<feature type="compositionally biased region" description="Basic and acidic residues" evidence="2">
    <location>
        <begin position="1481"/>
        <end position="1491"/>
    </location>
</feature>
<proteinExistence type="predicted"/>
<sequence length="1517" mass="176975">MNQESSISRMQELEIEKEKMVEMLAQQRIQQSEQEEKIKRLRNMICSAGREDSSKPDKEKMAKRRLTWCPGAALSKAPLASAVAVQGRLQGVECSPSDDGEFEEIPKDQFLSILDEEEERRSKQLRRVGFVTPQATRSLSSVLVTEWEDKEIQTESGVCIEFEKIKDEKKELEQLLERIKKERDEIRIDLSESITDSVELQKEMMQMQQQLKAHKKNILEVEKNLEEKNYEIASYREKIDGLEYQLSLKSGKLSTENSCEHHEQCEREELDSLLTQEQERTQKLSEQCRVYHCTTENLKSEKVALENERNELRKKCDELHVNIVDLNKRLADSEQRLKSSEERVHEDKEVCEKLEKESQTLETIDCSVYKDLEKQSTELKQVSEAIEKQLKKERERNEELVKELEHLKTNKSLTKASTECVQFEEELQKIKNQKEEELVKELREERRLHETLRKEHRSLSEELQHLKDSLLRDTNRDMDQQRVIEKMKAERRETICIQAQQRQGLEKDLHSAETKVSELESQCSCLKIEKDLLEHRFETVNRKLEETKQEMRDMENLYSSHNTHSITNQDDNKILQKLKQMELCLDLTKQKCQKAEARVKELENENRQLKGAEIRNGSLLDERDNLRQQVQEAKKALGEKSKKLSEFSIEVTQLRAHVDKVSEENKKSLSSLEKKENKIDHLEQKLWKTEEELRLEKQRYEEQKVQGPALEELNSTIRVKHEELEQMTFVVDEKDIEIAEVRLSLQQNEAIRMEMSQKMKQKEEELIELESGLEDANNMLKKTNEQNEQNNAQMAELKAIIQKQEQEIISVTEKHESWNAKSDHQRKELQSKLQSLEIELQDSRHKVLEVEVELEYVKASLEKAATEKQELEEIVKAYSEAIRGNDSMHITGNEESLRTQLQPNLERLSILRHSANELEMANVRIKDATEGRRLLEENVVKLQSLLKEEKTAREEAVAELEDLKFAVNDKMATEAELRRALEEKESNTTNEVVDELACKEKESGFPLGLEMTKENVLKLNNEIANLRDEISSWESLVKAKELALEEEKKARCDEIARCTQCFEEEKHQLLEQLRENFTDSSNKSEMIQSLKNECEAATKKWRDTQEIYFSESDRLKGIIDDMQDEQDEYVRQIDEFKAKTGDKDAEISELRRELTESKNIGLTAANEMESLKTECDVAKKKCKDAQEKYFSESDRLKAIIDEMQDEEEEFMRQIAQLKENGTKKDCEIDQLKRSLAEREIIARDPMNLCEIGTESLRTEYELTKTKRKDAEQNYSAESERLKAPINKIRENIGQSQMKHKIEDEMDATRIELAQKNMQIQSLQYDLYKLQEKYENETRVLFKEVEFGREKVALLNQEIRRLKQPEQEDTICMMRGQPPVPTKENEVSNVGVVSNVAIFSLKAKVGKLETEAEKRNNKIQQLEKEKATLTLLNTEARKKLLEEVKAVKVTKREIVSSGRMPEAPTTTLGLSTVGNVDMPSTECERGQSDSTKENFQNWLSGDAANNLFKDDPDQCINQ</sequence>
<keyword evidence="1" id="KW-0175">Coiled coil</keyword>
<gene>
    <name evidence="3" type="ORF">P5673_024773</name>
</gene>
<evidence type="ECO:0000313" key="3">
    <source>
        <dbReference type="EMBL" id="KAK2553794.1"/>
    </source>
</evidence>
<feature type="region of interest" description="Disordered" evidence="2">
    <location>
        <begin position="1458"/>
        <end position="1494"/>
    </location>
</feature>
<feature type="coiled-coil region" evidence="1">
    <location>
        <begin position="918"/>
        <end position="1043"/>
    </location>
</feature>
<dbReference type="EMBL" id="JARQWQ010000074">
    <property type="protein sequence ID" value="KAK2553794.1"/>
    <property type="molecule type" value="Genomic_DNA"/>
</dbReference>
<feature type="coiled-coil region" evidence="1">
    <location>
        <begin position="502"/>
        <end position="699"/>
    </location>
</feature>
<reference evidence="3" key="2">
    <citation type="journal article" date="2023" name="Science">
        <title>Genomic signatures of disease resistance in endangered staghorn corals.</title>
        <authorList>
            <person name="Vollmer S.V."/>
            <person name="Selwyn J.D."/>
            <person name="Despard B.A."/>
            <person name="Roesel C.L."/>
        </authorList>
    </citation>
    <scope>NUCLEOTIDE SEQUENCE</scope>
    <source>
        <strain evidence="3">K2</strain>
    </source>
</reference>
<name>A0AAD9Q3D7_ACRCE</name>
<evidence type="ECO:0000313" key="4">
    <source>
        <dbReference type="Proteomes" id="UP001249851"/>
    </source>
</evidence>
<keyword evidence="4" id="KW-1185">Reference proteome</keyword>
<dbReference type="Proteomes" id="UP001249851">
    <property type="component" value="Unassembled WGS sequence"/>
</dbReference>